<dbReference type="PROSITE" id="PS51257">
    <property type="entry name" value="PROKAR_LIPOPROTEIN"/>
    <property type="match status" value="1"/>
</dbReference>
<dbReference type="RefSeq" id="WP_012108252.1">
    <property type="nucleotide sequence ID" value="NC_009714.1"/>
</dbReference>
<feature type="region of interest" description="Disordered" evidence="1">
    <location>
        <begin position="46"/>
        <end position="66"/>
    </location>
</feature>
<proteinExistence type="predicted"/>
<dbReference type="STRING" id="360107.CHAB381_0369"/>
<evidence type="ECO:0000313" key="3">
    <source>
        <dbReference type="Proteomes" id="UP000002407"/>
    </source>
</evidence>
<dbReference type="Proteomes" id="UP000002407">
    <property type="component" value="Chromosome"/>
</dbReference>
<gene>
    <name evidence="2" type="ordered locus">CHAB381_0369</name>
</gene>
<dbReference type="EMBL" id="CP000776">
    <property type="protein sequence ID" value="ABS52203.1"/>
    <property type="molecule type" value="Genomic_DNA"/>
</dbReference>
<organism evidence="2 3">
    <name type="scientific">Campylobacter hominis (strain ATCC BAA-381 / DSM 21671 / CCUG 45161 / LMG 19568 / NCTC 13146 / CH001A)</name>
    <dbReference type="NCBI Taxonomy" id="360107"/>
    <lineage>
        <taxon>Bacteria</taxon>
        <taxon>Pseudomonadati</taxon>
        <taxon>Campylobacterota</taxon>
        <taxon>Epsilonproteobacteria</taxon>
        <taxon>Campylobacterales</taxon>
        <taxon>Campylobacteraceae</taxon>
        <taxon>Campylobacter</taxon>
    </lineage>
</organism>
<dbReference type="OrthoDB" id="5363013at2"/>
<dbReference type="AlphaFoldDB" id="A7I0C9"/>
<name>A7I0C9_CAMHC</name>
<keyword evidence="3" id="KW-1185">Reference proteome</keyword>
<sequence>MKKNILTVFLALLFVGCTYTNWNILNKPDNTNNKIKVDRNVAVPGSIKPQNTNNQTTQIEQNSDDNGDFVMIENDIPGTVENNATQSFEEHNATKEQSGMYKITTITSLWGAPNKVIQDENGANRYIWKNCKESGKYEQKCEDGNCESVPKLDCCDRILITDSEGYVINLKEAIQECN</sequence>
<dbReference type="eggNOG" id="ENOG50319TP">
    <property type="taxonomic scope" value="Bacteria"/>
</dbReference>
<evidence type="ECO:0000256" key="1">
    <source>
        <dbReference type="SAM" id="MobiDB-lite"/>
    </source>
</evidence>
<evidence type="ECO:0000313" key="2">
    <source>
        <dbReference type="EMBL" id="ABS52203.1"/>
    </source>
</evidence>
<protein>
    <recommendedName>
        <fullName evidence="4">Lipoprotein</fullName>
    </recommendedName>
</protein>
<dbReference type="KEGG" id="cha:CHAB381_0369"/>
<evidence type="ECO:0008006" key="4">
    <source>
        <dbReference type="Google" id="ProtNLM"/>
    </source>
</evidence>
<dbReference type="HOGENOM" id="CLU_1507935_0_0_7"/>
<reference evidence="3" key="1">
    <citation type="submission" date="2007-07" db="EMBL/GenBank/DDBJ databases">
        <title>Complete genome sequence of Campylobacter hominis ATCC BAA-381, a commensal isolated from the human gastrointestinal tract.</title>
        <authorList>
            <person name="Fouts D.E."/>
            <person name="Mongodin E.F."/>
            <person name="Puiu D."/>
            <person name="Sebastian Y."/>
            <person name="Miller W.G."/>
            <person name="Mandrell R.E."/>
            <person name="Nelson K.E."/>
        </authorList>
    </citation>
    <scope>NUCLEOTIDE SEQUENCE [LARGE SCALE GENOMIC DNA]</scope>
    <source>
        <strain evidence="3">ATCC BAA-381 / LMG 19568 / NCTC 13146 / CH001A</strain>
    </source>
</reference>
<accession>A7I0C9</accession>